<comment type="subcellular location">
    <subcellularLocation>
        <location evidence="1">Nucleus</location>
    </subcellularLocation>
</comment>
<protein>
    <recommendedName>
        <fullName evidence="8">Transcription initiation protein SPT3 homolog</fullName>
    </recommendedName>
</protein>
<dbReference type="GO" id="GO:0003713">
    <property type="term" value="F:transcription coactivator activity"/>
    <property type="evidence" value="ECO:0007669"/>
    <property type="project" value="TreeGrafter"/>
</dbReference>
<dbReference type="Gene3D" id="1.10.20.10">
    <property type="entry name" value="Histone, subunit A"/>
    <property type="match status" value="1"/>
</dbReference>
<evidence type="ECO:0000256" key="4">
    <source>
        <dbReference type="ARBA" id="ARBA00023242"/>
    </source>
</evidence>
<dbReference type="Pfam" id="PF02269">
    <property type="entry name" value="TFIID-18kDa"/>
    <property type="match status" value="1"/>
</dbReference>
<comment type="similarity">
    <text evidence="5">Belongs to the SPT3 family.</text>
</comment>
<dbReference type="Proteomes" id="UP001075354">
    <property type="component" value="Chromosome 8"/>
</dbReference>
<keyword evidence="7" id="KW-1185">Reference proteome</keyword>
<evidence type="ECO:0000256" key="3">
    <source>
        <dbReference type="ARBA" id="ARBA00023163"/>
    </source>
</evidence>
<dbReference type="SUPFAM" id="SSF47113">
    <property type="entry name" value="Histone-fold"/>
    <property type="match status" value="1"/>
</dbReference>
<dbReference type="PANTHER" id="PTHR11380:SF16">
    <property type="entry name" value="TRANSCRIPTION INITIATION PROTEIN SPT3 HOMOLOG"/>
    <property type="match status" value="1"/>
</dbReference>
<evidence type="ECO:0008006" key="8">
    <source>
        <dbReference type="Google" id="ProtNLM"/>
    </source>
</evidence>
<dbReference type="GO" id="GO:0005634">
    <property type="term" value="C:nucleus"/>
    <property type="evidence" value="ECO:0007669"/>
    <property type="project" value="UniProtKB-SubCell"/>
</dbReference>
<evidence type="ECO:0000256" key="5">
    <source>
        <dbReference type="ARBA" id="ARBA00061274"/>
    </source>
</evidence>
<sequence length="314" mass="34655">MGDLEQLYLHEIQLMMHGCGDCARPLLSTVRVVASIVQQQVLGIAWRSEEQATRRGSKTVTPRDIIFLMRKKPDKLRRLYSYLSVKEMRMNLTGLGNDFNESAADDVDGDVSNLLDSARRSRQSSLQDMFAEIDVSGELLETLNNPSLDPIRQKREQRADSTALSLDPAGYMEFSTARRAAFVNNRLTQTRFLEWLSLSIDTSQGLPGEPVAALPRMSGPAIDILAYLAKETVALLVDFALLVRQDSGTAPGGPLRPLTLRPPTYNGVSDRLDKLPLTPAEVREAIRRCLSPLFTQSAGLVRTGPPSSSQLIAC</sequence>
<dbReference type="PANTHER" id="PTHR11380">
    <property type="entry name" value="TRANSCRIPTION INITIATION FACTOR TFIID/SUPT3-RELATED"/>
    <property type="match status" value="1"/>
</dbReference>
<evidence type="ECO:0000256" key="2">
    <source>
        <dbReference type="ARBA" id="ARBA00023015"/>
    </source>
</evidence>
<accession>A0AAV7XM18</accession>
<evidence type="ECO:0000313" key="6">
    <source>
        <dbReference type="EMBL" id="KAJ1525459.1"/>
    </source>
</evidence>
<dbReference type="AlphaFoldDB" id="A0AAV7XM18"/>
<evidence type="ECO:0000256" key="1">
    <source>
        <dbReference type="ARBA" id="ARBA00004123"/>
    </source>
</evidence>
<dbReference type="InterPro" id="IPR003195">
    <property type="entry name" value="TFIID_TAF13"/>
</dbReference>
<name>A0AAV7XM18_9NEOP</name>
<keyword evidence="3" id="KW-0804">Transcription</keyword>
<gene>
    <name evidence="6" type="ORF">ONE63_010269</name>
</gene>
<proteinExistence type="inferred from homology"/>
<keyword evidence="4" id="KW-0539">Nucleus</keyword>
<dbReference type="GO" id="GO:0046982">
    <property type="term" value="F:protein heterodimerization activity"/>
    <property type="evidence" value="ECO:0007669"/>
    <property type="project" value="InterPro"/>
</dbReference>
<reference evidence="6" key="1">
    <citation type="submission" date="2022-12" db="EMBL/GenBank/DDBJ databases">
        <title>Chromosome-level genome assembly of the bean flower thrips Megalurothrips usitatus.</title>
        <authorList>
            <person name="Ma L."/>
            <person name="Liu Q."/>
            <person name="Li H."/>
            <person name="Cai W."/>
        </authorList>
    </citation>
    <scope>NUCLEOTIDE SEQUENCE</scope>
    <source>
        <strain evidence="6">Cailab_2022a</strain>
    </source>
</reference>
<dbReference type="EMBL" id="JAPTSV010000008">
    <property type="protein sequence ID" value="KAJ1525459.1"/>
    <property type="molecule type" value="Genomic_DNA"/>
</dbReference>
<dbReference type="CDD" id="cd22926">
    <property type="entry name" value="HFD_SPT3"/>
    <property type="match status" value="1"/>
</dbReference>
<keyword evidence="2" id="KW-0805">Transcription regulation</keyword>
<dbReference type="GO" id="GO:0006366">
    <property type="term" value="P:transcription by RNA polymerase II"/>
    <property type="evidence" value="ECO:0007669"/>
    <property type="project" value="InterPro"/>
</dbReference>
<comment type="caution">
    <text evidence="6">The sequence shown here is derived from an EMBL/GenBank/DDBJ whole genome shotgun (WGS) entry which is preliminary data.</text>
</comment>
<dbReference type="InterPro" id="IPR009072">
    <property type="entry name" value="Histone-fold"/>
</dbReference>
<organism evidence="6 7">
    <name type="scientific">Megalurothrips usitatus</name>
    <name type="common">bean blossom thrips</name>
    <dbReference type="NCBI Taxonomy" id="439358"/>
    <lineage>
        <taxon>Eukaryota</taxon>
        <taxon>Metazoa</taxon>
        <taxon>Ecdysozoa</taxon>
        <taxon>Arthropoda</taxon>
        <taxon>Hexapoda</taxon>
        <taxon>Insecta</taxon>
        <taxon>Pterygota</taxon>
        <taxon>Neoptera</taxon>
        <taxon>Paraneoptera</taxon>
        <taxon>Thysanoptera</taxon>
        <taxon>Terebrantia</taxon>
        <taxon>Thripoidea</taxon>
        <taxon>Thripidae</taxon>
        <taxon>Megalurothrips</taxon>
    </lineage>
</organism>
<evidence type="ECO:0000313" key="7">
    <source>
        <dbReference type="Proteomes" id="UP001075354"/>
    </source>
</evidence>